<evidence type="ECO:0000313" key="2">
    <source>
        <dbReference type="Proteomes" id="UP000299102"/>
    </source>
</evidence>
<evidence type="ECO:0000313" key="1">
    <source>
        <dbReference type="EMBL" id="GBP88764.1"/>
    </source>
</evidence>
<dbReference type="STRING" id="151549.A0A4C1ZNX3"/>
<reference evidence="1 2" key="1">
    <citation type="journal article" date="2019" name="Commun. Biol.">
        <title>The bagworm genome reveals a unique fibroin gene that provides high tensile strength.</title>
        <authorList>
            <person name="Kono N."/>
            <person name="Nakamura H."/>
            <person name="Ohtoshi R."/>
            <person name="Tomita M."/>
            <person name="Numata K."/>
            <person name="Arakawa K."/>
        </authorList>
    </citation>
    <scope>NUCLEOTIDE SEQUENCE [LARGE SCALE GENOMIC DNA]</scope>
</reference>
<dbReference type="OrthoDB" id="8196809at2759"/>
<dbReference type="EMBL" id="BGZK01001956">
    <property type="protein sequence ID" value="GBP88764.1"/>
    <property type="molecule type" value="Genomic_DNA"/>
</dbReference>
<dbReference type="AlphaFoldDB" id="A0A4C1ZNX3"/>
<organism evidence="1 2">
    <name type="scientific">Eumeta variegata</name>
    <name type="common">Bagworm moth</name>
    <name type="synonym">Eumeta japonica</name>
    <dbReference type="NCBI Taxonomy" id="151549"/>
    <lineage>
        <taxon>Eukaryota</taxon>
        <taxon>Metazoa</taxon>
        <taxon>Ecdysozoa</taxon>
        <taxon>Arthropoda</taxon>
        <taxon>Hexapoda</taxon>
        <taxon>Insecta</taxon>
        <taxon>Pterygota</taxon>
        <taxon>Neoptera</taxon>
        <taxon>Endopterygota</taxon>
        <taxon>Lepidoptera</taxon>
        <taxon>Glossata</taxon>
        <taxon>Ditrysia</taxon>
        <taxon>Tineoidea</taxon>
        <taxon>Psychidae</taxon>
        <taxon>Oiketicinae</taxon>
        <taxon>Eumeta</taxon>
    </lineage>
</organism>
<proteinExistence type="predicted"/>
<keyword evidence="2" id="KW-1185">Reference proteome</keyword>
<name>A0A4C1ZNX3_EUMVA</name>
<dbReference type="Proteomes" id="UP000299102">
    <property type="component" value="Unassembled WGS sequence"/>
</dbReference>
<accession>A0A4C1ZNX3</accession>
<sequence>MFTNSRRVAAGCNNARSNLFLKASSLQIFEAVSSAAFRRMKHPHYQKLRVRVTRIRGNRRGQPDRSAMEGPRPGGTAFVITVSPTPGKYARGAAARGRGVEAAHERRAERGAGGATWKLFVEAMPLFAKRAICT</sequence>
<comment type="caution">
    <text evidence="1">The sequence shown here is derived from an EMBL/GenBank/DDBJ whole genome shotgun (WGS) entry which is preliminary data.</text>
</comment>
<gene>
    <name evidence="1" type="ORF">EVAR_17872_1</name>
</gene>
<protein>
    <submittedName>
        <fullName evidence="1">Uncharacterized protein</fullName>
    </submittedName>
</protein>